<dbReference type="InterPro" id="IPR056913">
    <property type="entry name" value="TRAPPC10/Trs130_N"/>
</dbReference>
<dbReference type="GO" id="GO:0006891">
    <property type="term" value="P:intra-Golgi vesicle-mediated transport"/>
    <property type="evidence" value="ECO:0007669"/>
    <property type="project" value="TreeGrafter"/>
</dbReference>
<keyword evidence="3" id="KW-1185">Reference proteome</keyword>
<accession>A0A8R1DY08</accession>
<evidence type="ECO:0000259" key="1">
    <source>
        <dbReference type="Pfam" id="PF23036"/>
    </source>
</evidence>
<protein>
    <recommendedName>
        <fullName evidence="1">TRAPPC10/Trs130 N-terminal domain-containing protein</fullName>
    </recommendedName>
</protein>
<organism evidence="2 3">
    <name type="scientific">Caenorhabditis japonica</name>
    <dbReference type="NCBI Taxonomy" id="281687"/>
    <lineage>
        <taxon>Eukaryota</taxon>
        <taxon>Metazoa</taxon>
        <taxon>Ecdysozoa</taxon>
        <taxon>Nematoda</taxon>
        <taxon>Chromadorea</taxon>
        <taxon>Rhabditida</taxon>
        <taxon>Rhabditina</taxon>
        <taxon>Rhabditomorpha</taxon>
        <taxon>Rhabditoidea</taxon>
        <taxon>Rhabditidae</taxon>
        <taxon>Peloderinae</taxon>
        <taxon>Caenorhabditis</taxon>
    </lineage>
</organism>
<dbReference type="Pfam" id="PF23036">
    <property type="entry name" value="TRAPPC10_1st"/>
    <property type="match status" value="1"/>
</dbReference>
<sequence>MEKIKNDFAKYTNRLFELPDVSDQSALVSFIQGIQQFLWAHLNLVTEIWDSSLKTAYEKRKQHSWEPFSYFSSIIEYGKMFWSFGALEYAATIFDDLEQFLNDFGCKSGEQNSPRWIPQLLNTKLEDRPSLIASFSVQKFQKNEAHYLGMMNYLLCQQILMAIHLYQNKMKSLDAAPSLRSDCVFLIMKKSLATIESVKEFNNVMNSNSSTDELLSLILFISRCENGESSELNDLFAKKCKQKAEESGSPVE</sequence>
<dbReference type="PANTHER" id="PTHR13251:SF3">
    <property type="entry name" value="TRAFFICKING PROTEIN PARTICLE COMPLEX SUBUNIT 10"/>
    <property type="match status" value="1"/>
</dbReference>
<dbReference type="EnsemblMetazoa" id="CJA13585.1">
    <property type="protein sequence ID" value="CJA13585.1"/>
    <property type="gene ID" value="WBGene00132789"/>
</dbReference>
<dbReference type="GO" id="GO:0034498">
    <property type="term" value="P:early endosome to Golgi transport"/>
    <property type="evidence" value="ECO:0007669"/>
    <property type="project" value="TreeGrafter"/>
</dbReference>
<dbReference type="InterPro" id="IPR045126">
    <property type="entry name" value="TRAPPC10/Trs130"/>
</dbReference>
<feature type="domain" description="TRAPPC10/Trs130 N-terminal" evidence="1">
    <location>
        <begin position="1"/>
        <end position="165"/>
    </location>
</feature>
<evidence type="ECO:0000313" key="3">
    <source>
        <dbReference type="Proteomes" id="UP000005237"/>
    </source>
</evidence>
<dbReference type="Proteomes" id="UP000005237">
    <property type="component" value="Unassembled WGS sequence"/>
</dbReference>
<name>A0A8R1DY08_CAEJA</name>
<dbReference type="GO" id="GO:1990071">
    <property type="term" value="C:TRAPPII protein complex"/>
    <property type="evidence" value="ECO:0007669"/>
    <property type="project" value="InterPro"/>
</dbReference>
<reference evidence="3" key="1">
    <citation type="submission" date="2010-08" db="EMBL/GenBank/DDBJ databases">
        <authorList>
            <consortium name="Caenorhabditis japonica Sequencing Consortium"/>
            <person name="Wilson R.K."/>
        </authorList>
    </citation>
    <scope>NUCLEOTIDE SEQUENCE [LARGE SCALE GENOMIC DNA]</scope>
    <source>
        <strain evidence="3">DF5081</strain>
    </source>
</reference>
<dbReference type="GO" id="GO:0005829">
    <property type="term" value="C:cytosol"/>
    <property type="evidence" value="ECO:0007669"/>
    <property type="project" value="GOC"/>
</dbReference>
<evidence type="ECO:0000313" key="2">
    <source>
        <dbReference type="EnsemblMetazoa" id="CJA13585.1"/>
    </source>
</evidence>
<proteinExistence type="predicted"/>
<dbReference type="AlphaFoldDB" id="A0A8R1DY08"/>
<reference evidence="2" key="2">
    <citation type="submission" date="2022-06" db="UniProtKB">
        <authorList>
            <consortium name="EnsemblMetazoa"/>
        </authorList>
    </citation>
    <scope>IDENTIFICATION</scope>
    <source>
        <strain evidence="2">DF5081</strain>
    </source>
</reference>
<dbReference type="PANTHER" id="PTHR13251">
    <property type="entry name" value="EPILEPSY HOLOPROSENCEPHALY CANDIDATE 1/TMEM1"/>
    <property type="match status" value="1"/>
</dbReference>